<protein>
    <recommendedName>
        <fullName evidence="4">Lipoprotein</fullName>
    </recommendedName>
</protein>
<organism evidence="2 3">
    <name type="scientific">Paraburkholderia podalyriae</name>
    <dbReference type="NCBI Taxonomy" id="1938811"/>
    <lineage>
        <taxon>Bacteria</taxon>
        <taxon>Pseudomonadati</taxon>
        <taxon>Pseudomonadota</taxon>
        <taxon>Betaproteobacteria</taxon>
        <taxon>Burkholderiales</taxon>
        <taxon>Burkholderiaceae</taxon>
        <taxon>Paraburkholderia</taxon>
    </lineage>
</organism>
<gene>
    <name evidence="2" type="ORF">F6X42_37280</name>
</gene>
<name>A0ABR7Q088_9BURK</name>
<dbReference type="RefSeq" id="WP_187638811.1">
    <property type="nucleotide sequence ID" value="NZ_VZQQ01000072.1"/>
</dbReference>
<keyword evidence="1" id="KW-0732">Signal</keyword>
<comment type="caution">
    <text evidence="2">The sequence shown here is derived from an EMBL/GenBank/DDBJ whole genome shotgun (WGS) entry which is preliminary data.</text>
</comment>
<evidence type="ECO:0000313" key="2">
    <source>
        <dbReference type="EMBL" id="MBC8751923.1"/>
    </source>
</evidence>
<sequence>MFSDSAQNMKTRITGGVALTLACAALVGCGNMQATGNPLGNMVNSINAGVASLNQQIAGIGGTSVTRSTNNPHLRDTPLKDVLATNEKPGWPRVAVNINRLPPWFYVMPPSGRQGVYSAQDCVNISVTVWESPKKSKSYDHIDFCGDDIVANTSFSQVMTWKDMAFNMNSANSGALRTMGPTAPQHLFPNTPGTQMFTMLNGSYFLGSIMATVGYNWDDMQDRRFWVVNVPSMQDSKSGIERPAKMPS</sequence>
<evidence type="ECO:0000256" key="1">
    <source>
        <dbReference type="SAM" id="SignalP"/>
    </source>
</evidence>
<evidence type="ECO:0008006" key="4">
    <source>
        <dbReference type="Google" id="ProtNLM"/>
    </source>
</evidence>
<dbReference type="Proteomes" id="UP000736373">
    <property type="component" value="Unassembled WGS sequence"/>
</dbReference>
<accession>A0ABR7Q088</accession>
<reference evidence="2 3" key="1">
    <citation type="submission" date="2019-09" db="EMBL/GenBank/DDBJ databases">
        <title>Paraburkholderia podalyriae sp. nov., A South African Podalyria-associated rhizobium.</title>
        <authorList>
            <person name="Mavima L."/>
            <person name="Beukes C.W."/>
            <person name="Palmer M."/>
            <person name="De Meyer S.E."/>
            <person name="James E.K."/>
            <person name="Maluk M."/>
            <person name="Avontuur J.R."/>
            <person name="Chan W.Y."/>
            <person name="Venter S.N."/>
            <person name="Steenkamp E.T."/>
        </authorList>
    </citation>
    <scope>NUCLEOTIDE SEQUENCE [LARGE SCALE GENOMIC DNA]</scope>
    <source>
        <strain evidence="2 3">WC7.3b</strain>
    </source>
</reference>
<proteinExistence type="predicted"/>
<keyword evidence="3" id="KW-1185">Reference proteome</keyword>
<feature type="chain" id="PRO_5046147131" description="Lipoprotein" evidence="1">
    <location>
        <begin position="35"/>
        <end position="248"/>
    </location>
</feature>
<evidence type="ECO:0000313" key="3">
    <source>
        <dbReference type="Proteomes" id="UP000736373"/>
    </source>
</evidence>
<dbReference type="EMBL" id="VZQQ01000072">
    <property type="protein sequence ID" value="MBC8751923.1"/>
    <property type="molecule type" value="Genomic_DNA"/>
</dbReference>
<feature type="signal peptide" evidence="1">
    <location>
        <begin position="1"/>
        <end position="34"/>
    </location>
</feature>